<accession>A0A9W6HBA5</accession>
<reference evidence="2" key="1">
    <citation type="journal article" date="2014" name="Int. J. Syst. Evol. Microbiol.">
        <title>Complete genome sequence of Corynebacterium casei LMG S-19264T (=DSM 44701T), isolated from a smear-ripened cheese.</title>
        <authorList>
            <consortium name="US DOE Joint Genome Institute (JGI-PGF)"/>
            <person name="Walter F."/>
            <person name="Albersmeier A."/>
            <person name="Kalinowski J."/>
            <person name="Ruckert C."/>
        </authorList>
    </citation>
    <scope>NUCLEOTIDE SEQUENCE</scope>
    <source>
        <strain evidence="2">VKM Ac-1401</strain>
    </source>
</reference>
<keyword evidence="3" id="KW-1185">Reference proteome</keyword>
<evidence type="ECO:0000256" key="1">
    <source>
        <dbReference type="SAM" id="Phobius"/>
    </source>
</evidence>
<protein>
    <submittedName>
        <fullName evidence="2">Uncharacterized protein</fullName>
    </submittedName>
</protein>
<comment type="caution">
    <text evidence="2">The sequence shown here is derived from an EMBL/GenBank/DDBJ whole genome shotgun (WGS) entry which is preliminary data.</text>
</comment>
<feature type="transmembrane region" description="Helical" evidence="1">
    <location>
        <begin position="21"/>
        <end position="44"/>
    </location>
</feature>
<evidence type="ECO:0000313" key="2">
    <source>
        <dbReference type="EMBL" id="GLJ77374.1"/>
    </source>
</evidence>
<sequence>MGNMNAATSEATIAPPMPGRAIAWWVAALGLVATLLVVAVTVWLDIIDAINVDRADPVGMPDTLLLPHELIMVPIANVASVAVVALLVFAIINVTKLEREKRKARVARGDA</sequence>
<reference evidence="2" key="2">
    <citation type="submission" date="2023-01" db="EMBL/GenBank/DDBJ databases">
        <authorList>
            <person name="Sun Q."/>
            <person name="Evtushenko L."/>
        </authorList>
    </citation>
    <scope>NUCLEOTIDE SEQUENCE</scope>
    <source>
        <strain evidence="2">VKM Ac-1401</strain>
    </source>
</reference>
<evidence type="ECO:0000313" key="3">
    <source>
        <dbReference type="Proteomes" id="UP001142372"/>
    </source>
</evidence>
<name>A0A9W6HBA5_9MICO</name>
<dbReference type="Proteomes" id="UP001142372">
    <property type="component" value="Unassembled WGS sequence"/>
</dbReference>
<dbReference type="EMBL" id="BSEN01000014">
    <property type="protein sequence ID" value="GLJ77374.1"/>
    <property type="molecule type" value="Genomic_DNA"/>
</dbReference>
<keyword evidence="1" id="KW-0812">Transmembrane</keyword>
<gene>
    <name evidence="2" type="ORF">GCM10017584_29480</name>
</gene>
<proteinExistence type="predicted"/>
<keyword evidence="1" id="KW-1133">Transmembrane helix</keyword>
<dbReference type="AlphaFoldDB" id="A0A9W6HBA5"/>
<organism evidence="2 3">
    <name type="scientific">Leifsonia poae</name>
    <dbReference type="NCBI Taxonomy" id="110933"/>
    <lineage>
        <taxon>Bacteria</taxon>
        <taxon>Bacillati</taxon>
        <taxon>Actinomycetota</taxon>
        <taxon>Actinomycetes</taxon>
        <taxon>Micrococcales</taxon>
        <taxon>Microbacteriaceae</taxon>
        <taxon>Leifsonia</taxon>
    </lineage>
</organism>
<keyword evidence="1" id="KW-0472">Membrane</keyword>
<feature type="transmembrane region" description="Helical" evidence="1">
    <location>
        <begin position="70"/>
        <end position="95"/>
    </location>
</feature>